<protein>
    <submittedName>
        <fullName evidence="4">PAS domain S-box-containing protein</fullName>
    </submittedName>
</protein>
<accession>A0A368Y765</accession>
<dbReference type="NCBIfam" id="TIGR00229">
    <property type="entry name" value="sensory_box"/>
    <property type="match status" value="1"/>
</dbReference>
<dbReference type="Gene3D" id="3.20.20.450">
    <property type="entry name" value="EAL domain"/>
    <property type="match status" value="1"/>
</dbReference>
<proteinExistence type="predicted"/>
<feature type="domain" description="PAS" evidence="1">
    <location>
        <begin position="269"/>
        <end position="339"/>
    </location>
</feature>
<dbReference type="Proteomes" id="UP000252884">
    <property type="component" value="Unassembled WGS sequence"/>
</dbReference>
<reference evidence="4 5" key="1">
    <citation type="submission" date="2018-07" db="EMBL/GenBank/DDBJ databases">
        <title>Genomic Encyclopedia of Type Strains, Phase IV (KMG-IV): sequencing the most valuable type-strain genomes for metagenomic binning, comparative biology and taxonomic classification.</title>
        <authorList>
            <person name="Goeker M."/>
        </authorList>
    </citation>
    <scope>NUCLEOTIDE SEQUENCE [LARGE SCALE GENOMIC DNA]</scope>
    <source>
        <strain evidence="4 5">DSM 21634</strain>
    </source>
</reference>
<dbReference type="CDD" id="cd00130">
    <property type="entry name" value="PAS"/>
    <property type="match status" value="2"/>
</dbReference>
<dbReference type="OrthoDB" id="9813903at2"/>
<dbReference type="Pfam" id="PF08448">
    <property type="entry name" value="PAS_4"/>
    <property type="match status" value="1"/>
</dbReference>
<dbReference type="InterPro" id="IPR013656">
    <property type="entry name" value="PAS_4"/>
</dbReference>
<feature type="domain" description="PAC" evidence="2">
    <location>
        <begin position="464"/>
        <end position="516"/>
    </location>
</feature>
<dbReference type="PROSITE" id="PS50112">
    <property type="entry name" value="PAS"/>
    <property type="match status" value="1"/>
</dbReference>
<dbReference type="InterPro" id="IPR035965">
    <property type="entry name" value="PAS-like_dom_sf"/>
</dbReference>
<dbReference type="InterPro" id="IPR013655">
    <property type="entry name" value="PAS_fold_3"/>
</dbReference>
<name>A0A368Y765_9BURK</name>
<dbReference type="PANTHER" id="PTHR44757">
    <property type="entry name" value="DIGUANYLATE CYCLASE DGCP"/>
    <property type="match status" value="1"/>
</dbReference>
<dbReference type="RefSeq" id="WP_114465610.1">
    <property type="nucleotide sequence ID" value="NZ_QPJK01000001.1"/>
</dbReference>
<dbReference type="InterPro" id="IPR000700">
    <property type="entry name" value="PAS-assoc_C"/>
</dbReference>
<dbReference type="InterPro" id="IPR052155">
    <property type="entry name" value="Biofilm_reg_signaling"/>
</dbReference>
<dbReference type="SUPFAM" id="SSF55785">
    <property type="entry name" value="PYP-like sensor domain (PAS domain)"/>
    <property type="match status" value="2"/>
</dbReference>
<keyword evidence="5" id="KW-1185">Reference proteome</keyword>
<evidence type="ECO:0000313" key="5">
    <source>
        <dbReference type="Proteomes" id="UP000252884"/>
    </source>
</evidence>
<dbReference type="AlphaFoldDB" id="A0A368Y765"/>
<evidence type="ECO:0000259" key="3">
    <source>
        <dbReference type="PROSITE" id="PS50883"/>
    </source>
</evidence>
<feature type="domain" description="EAL" evidence="3">
    <location>
        <begin position="3"/>
        <end position="253"/>
    </location>
</feature>
<dbReference type="PROSITE" id="PS50113">
    <property type="entry name" value="PAC"/>
    <property type="match status" value="1"/>
</dbReference>
<dbReference type="SMART" id="SM00091">
    <property type="entry name" value="PAS"/>
    <property type="match status" value="1"/>
</dbReference>
<dbReference type="Gene3D" id="3.30.450.20">
    <property type="entry name" value="PAS domain"/>
    <property type="match status" value="2"/>
</dbReference>
<dbReference type="PANTHER" id="PTHR44757:SF2">
    <property type="entry name" value="BIOFILM ARCHITECTURE MAINTENANCE PROTEIN MBAA"/>
    <property type="match status" value="1"/>
</dbReference>
<dbReference type="Pfam" id="PF08447">
    <property type="entry name" value="PAS_3"/>
    <property type="match status" value="1"/>
</dbReference>
<evidence type="ECO:0000313" key="4">
    <source>
        <dbReference type="EMBL" id="RCW75935.1"/>
    </source>
</evidence>
<dbReference type="InterPro" id="IPR000014">
    <property type="entry name" value="PAS"/>
</dbReference>
<evidence type="ECO:0000259" key="1">
    <source>
        <dbReference type="PROSITE" id="PS50112"/>
    </source>
</evidence>
<dbReference type="PROSITE" id="PS50883">
    <property type="entry name" value="EAL"/>
    <property type="match status" value="1"/>
</dbReference>
<gene>
    <name evidence="4" type="ORF">DES41_101538</name>
</gene>
<dbReference type="EMBL" id="QPJK01000001">
    <property type="protein sequence ID" value="RCW75935.1"/>
    <property type="molecule type" value="Genomic_DNA"/>
</dbReference>
<dbReference type="InterPro" id="IPR001610">
    <property type="entry name" value="PAC"/>
</dbReference>
<dbReference type="InterPro" id="IPR035919">
    <property type="entry name" value="EAL_sf"/>
</dbReference>
<comment type="caution">
    <text evidence="4">The sequence shown here is derived from an EMBL/GenBank/DDBJ whole genome shotgun (WGS) entry which is preliminary data.</text>
</comment>
<dbReference type="SMART" id="SM00052">
    <property type="entry name" value="EAL"/>
    <property type="match status" value="1"/>
</dbReference>
<dbReference type="SMART" id="SM00086">
    <property type="entry name" value="PAC"/>
    <property type="match status" value="2"/>
</dbReference>
<dbReference type="Pfam" id="PF00563">
    <property type="entry name" value="EAL"/>
    <property type="match status" value="1"/>
</dbReference>
<dbReference type="InterPro" id="IPR001633">
    <property type="entry name" value="EAL_dom"/>
</dbReference>
<dbReference type="SUPFAM" id="SSF141868">
    <property type="entry name" value="EAL domain-like"/>
    <property type="match status" value="1"/>
</dbReference>
<sequence length="524" mass="57599">MDEQLLLEHLRGALAAGEIWPALQPQVDLQTRRIVGFEVLARWSSLTLGPVPPVRFIPVAEQAGLLDGLVLHLVRQACAQASAWPGDFQLAFNLAPTQFLDLGIVDEISAAAAAGGLALQRVCIEITESSLFHSNATAQRAIALFKQAGMRLALDDFGTGHSSLTRLQALPFDEIKIDASFVRALETDANSLKIVTAVLGLGQSLGVHVVAEGIENERQAAILARMGCALGQGYLWGAPQAAAQARQALERHGGFSRRDRPLDTSPFQRFHQLESLYEAAPVGLGFIDAQLRVVSANARIGEMLGLDLSQATGRAVDQLVDGRRLADFAQALQRVLDGEPLSPLEYRRRDTGAISLIALQQVRSASGQPLGVSVFAMDVSERVAAERTLQETIAHYREVIALAPNVTWAAGPDGSIDYMGQTWEWSPMSTSAERHARWRERMDEADQVRVRAEWLAHLPSKQPFETVFRILWPDGTWKWVRSRARPQFDAQGEVRRWYGLITDITAEHALAQRVQALEARSGRR</sequence>
<evidence type="ECO:0000259" key="2">
    <source>
        <dbReference type="PROSITE" id="PS50113"/>
    </source>
</evidence>
<dbReference type="CDD" id="cd01948">
    <property type="entry name" value="EAL"/>
    <property type="match status" value="1"/>
</dbReference>
<organism evidence="4 5">
    <name type="scientific">Pseudorhodoferax soli</name>
    <dbReference type="NCBI Taxonomy" id="545864"/>
    <lineage>
        <taxon>Bacteria</taxon>
        <taxon>Pseudomonadati</taxon>
        <taxon>Pseudomonadota</taxon>
        <taxon>Betaproteobacteria</taxon>
        <taxon>Burkholderiales</taxon>
        <taxon>Comamonadaceae</taxon>
    </lineage>
</organism>